<dbReference type="EMBL" id="NQIK02000007">
    <property type="protein sequence ID" value="KAF7568847.1"/>
    <property type="molecule type" value="Genomic_DNA"/>
</dbReference>
<organism evidence="1 2">
    <name type="scientific">Pyrenophora tritici-repentis</name>
    <dbReference type="NCBI Taxonomy" id="45151"/>
    <lineage>
        <taxon>Eukaryota</taxon>
        <taxon>Fungi</taxon>
        <taxon>Dikarya</taxon>
        <taxon>Ascomycota</taxon>
        <taxon>Pezizomycotina</taxon>
        <taxon>Dothideomycetes</taxon>
        <taxon>Pleosporomycetidae</taxon>
        <taxon>Pleosporales</taxon>
        <taxon>Pleosporineae</taxon>
        <taxon>Pleosporaceae</taxon>
        <taxon>Pyrenophora</taxon>
    </lineage>
</organism>
<sequence>MTDSLLAERHRDPVGENWAKTFVKRRPELKVKSWFQLVESIKAKYSITDEDIYNFDETGFIVGRASQSPCIHFSPASPRTHIASPSLFSIQQRFRPLSSPIFMMGQISTGRVVTAAERRGRSKTVQQGNREWVTVIQGINATGWAIPPFIVFKGKHHLSTWYKEEDLPQDWVIGVSENCWKNSKLGVE</sequence>
<protein>
    <recommendedName>
        <fullName evidence="3">DDE-1 domain-containing protein</fullName>
    </recommendedName>
</protein>
<accession>A0A834RVT5</accession>
<comment type="caution">
    <text evidence="1">The sequence shown here is derived from an EMBL/GenBank/DDBJ whole genome shotgun (WGS) entry which is preliminary data.</text>
</comment>
<dbReference type="GeneID" id="90957606"/>
<evidence type="ECO:0000313" key="2">
    <source>
        <dbReference type="Proteomes" id="UP000245464"/>
    </source>
</evidence>
<proteinExistence type="predicted"/>
<dbReference type="AlphaFoldDB" id="A0A834RVT5"/>
<dbReference type="RefSeq" id="XP_065961191.1">
    <property type="nucleotide sequence ID" value="XM_066109199.1"/>
</dbReference>
<evidence type="ECO:0000313" key="1">
    <source>
        <dbReference type="EMBL" id="KAF7568847.1"/>
    </source>
</evidence>
<dbReference type="Proteomes" id="UP000245464">
    <property type="component" value="Chromosome 7"/>
</dbReference>
<dbReference type="KEGG" id="ptrr:90957606"/>
<gene>
    <name evidence="1" type="ORF">PtrM4_134600</name>
</gene>
<reference evidence="1" key="1">
    <citation type="journal article" date="2018" name="BMC Genomics">
        <title>Comparative genomics of the wheat fungal pathogen Pyrenophora tritici-repentis reveals chromosomal variations and genome plasticity.</title>
        <authorList>
            <person name="Moolhuijzen P."/>
            <person name="See P.T."/>
            <person name="Hane J.K."/>
            <person name="Shi G."/>
            <person name="Liu Z."/>
            <person name="Oliver R.P."/>
            <person name="Moffat C.S."/>
        </authorList>
    </citation>
    <scope>NUCLEOTIDE SEQUENCE [LARGE SCALE GENOMIC DNA]</scope>
    <source>
        <strain evidence="1">M4</strain>
    </source>
</reference>
<evidence type="ECO:0008006" key="3">
    <source>
        <dbReference type="Google" id="ProtNLM"/>
    </source>
</evidence>
<name>A0A834RVT5_9PLEO</name>